<reference evidence="1" key="1">
    <citation type="submission" date="2021-12" db="EMBL/GenBank/DDBJ databases">
        <title>Bradyrhizobium xenonodulans sp. nov.</title>
        <authorList>
            <person name="Claassens R."/>
            <person name="Venter S.N."/>
            <person name="Beukes C.W."/>
            <person name="Stepkowski T."/>
            <person name="Steenkamp E.T."/>
        </authorList>
    </citation>
    <scope>NUCLEOTIDE SEQUENCE</scope>
    <source>
        <strain evidence="1">14AB</strain>
    </source>
</reference>
<gene>
    <name evidence="1" type="ORF">I3J27_22965</name>
</gene>
<dbReference type="RefSeq" id="WP_270160699.1">
    <property type="nucleotide sequence ID" value="NZ_CP089391.1"/>
</dbReference>
<protein>
    <submittedName>
        <fullName evidence="1">Uncharacterized protein</fullName>
    </submittedName>
</protein>
<name>A0ABY7MC97_9BRAD</name>
<evidence type="ECO:0000313" key="1">
    <source>
        <dbReference type="EMBL" id="WBL75889.1"/>
    </source>
</evidence>
<accession>A0ABY7MC97</accession>
<keyword evidence="2" id="KW-1185">Reference proteome</keyword>
<dbReference type="EMBL" id="CP089391">
    <property type="protein sequence ID" value="WBL75889.1"/>
    <property type="molecule type" value="Genomic_DNA"/>
</dbReference>
<proteinExistence type="predicted"/>
<sequence>MIRELEAGREHLLSAPAARRLLSLLRHRLLSITRNVYIVRRIPEQYEDLYDILVDGVTVVHVELPRDVSRTEIVFERSGIKEYLKAGRTKPDRRILELAIELARQ</sequence>
<dbReference type="Proteomes" id="UP001179614">
    <property type="component" value="Chromosome"/>
</dbReference>
<organism evidence="1 2">
    <name type="scientific">Bradyrhizobium xenonodulans</name>
    <dbReference type="NCBI Taxonomy" id="2736875"/>
    <lineage>
        <taxon>Bacteria</taxon>
        <taxon>Pseudomonadati</taxon>
        <taxon>Pseudomonadota</taxon>
        <taxon>Alphaproteobacteria</taxon>
        <taxon>Hyphomicrobiales</taxon>
        <taxon>Nitrobacteraceae</taxon>
        <taxon>Bradyrhizobium</taxon>
    </lineage>
</organism>
<evidence type="ECO:0000313" key="2">
    <source>
        <dbReference type="Proteomes" id="UP001179614"/>
    </source>
</evidence>